<dbReference type="InterPro" id="IPR041711">
    <property type="entry name" value="Met-tRNA-FMT_N"/>
</dbReference>
<feature type="domain" description="Formyl transferase C-terminal" evidence="10">
    <location>
        <begin position="204"/>
        <end position="297"/>
    </location>
</feature>
<dbReference type="InterPro" id="IPR011034">
    <property type="entry name" value="Formyl_transferase-like_C_sf"/>
</dbReference>
<dbReference type="Gene3D" id="3.40.50.170">
    <property type="entry name" value="Formyl transferase, N-terminal domain"/>
    <property type="match status" value="1"/>
</dbReference>
<reference evidence="11 12" key="1">
    <citation type="submission" date="2013-06" db="EMBL/GenBank/DDBJ databases">
        <authorList>
            <person name="Weinstock G."/>
            <person name="Sodergren E."/>
            <person name="Clifton S."/>
            <person name="Fulton L."/>
            <person name="Fulton B."/>
            <person name="Courtney L."/>
            <person name="Fronick C."/>
            <person name="Harrison M."/>
            <person name="Strong C."/>
            <person name="Farmer C."/>
            <person name="Delahaunty K."/>
            <person name="Markovic C."/>
            <person name="Hall O."/>
            <person name="Minx P."/>
            <person name="Tomlinson C."/>
            <person name="Mitreva M."/>
            <person name="Nelson J."/>
            <person name="Hou S."/>
            <person name="Wollam A."/>
            <person name="Pepin K.H."/>
            <person name="Johnson M."/>
            <person name="Bhonagiri V."/>
            <person name="Nash W.E."/>
            <person name="Warren W."/>
            <person name="Chinwalla A."/>
            <person name="Mardis E.R."/>
            <person name="Wilson R.K."/>
        </authorList>
    </citation>
    <scope>NUCLEOTIDE SEQUENCE [LARGE SCALE GENOMIC DNA]</scope>
    <source>
        <strain evidence="11 12">ATCC 51271</strain>
    </source>
</reference>
<evidence type="ECO:0000256" key="6">
    <source>
        <dbReference type="ARBA" id="ARBA00022917"/>
    </source>
</evidence>
<proteinExistence type="inferred from homology"/>
<dbReference type="NCBIfam" id="TIGR00460">
    <property type="entry name" value="fmt"/>
    <property type="match status" value="1"/>
</dbReference>
<evidence type="ECO:0000259" key="9">
    <source>
        <dbReference type="Pfam" id="PF00551"/>
    </source>
</evidence>
<dbReference type="InterPro" id="IPR005793">
    <property type="entry name" value="Formyl_trans_C"/>
</dbReference>
<dbReference type="GO" id="GO:0004479">
    <property type="term" value="F:methionyl-tRNA formyltransferase activity"/>
    <property type="evidence" value="ECO:0007669"/>
    <property type="project" value="UniProtKB-UniRule"/>
</dbReference>
<name>V2Y128_9FIRM</name>
<dbReference type="CDD" id="cd08646">
    <property type="entry name" value="FMT_core_Met-tRNA-FMT_N"/>
    <property type="match status" value="1"/>
</dbReference>
<dbReference type="EC" id="2.1.2.9" evidence="3 8"/>
<dbReference type="SUPFAM" id="SSF50486">
    <property type="entry name" value="FMT C-terminal domain-like"/>
    <property type="match status" value="1"/>
</dbReference>
<dbReference type="Pfam" id="PF00551">
    <property type="entry name" value="Formyl_trans_N"/>
    <property type="match status" value="1"/>
</dbReference>
<sequence>MKVIFMGTPDFAAASLEALIDSEHEILAVVTQPDKPKGRKGELTPPTVKTIAVEKGIKVYQPVKVREPEFVEIIRDYKPDVIVVIAFGQIIPESILEIPKYGCVNIHGSLLPKYRGAAPIQWAVLDGEKESGVTSMLMDKGIDTGDILLKKSIKLAEDETSGSLFDKLMALGAETLLETLEGLEKGSITPEKQGDSPTDYAKMLTKDMGLIDFTRTAAELDCFVRGMNPWPSAYTTLGGKTLKIWRAKPVAEKGKAGSVLRVGKDSFVVGCGENALEIFEVQLEGKKRMPAGDFLKGTHIEAGKEFGGGFGGK</sequence>
<dbReference type="STRING" id="592026.GCWU0000282_001538"/>
<feature type="binding site" evidence="8">
    <location>
        <begin position="109"/>
        <end position="112"/>
    </location>
    <ligand>
        <name>(6S)-5,6,7,8-tetrahydrofolate</name>
        <dbReference type="ChEBI" id="CHEBI:57453"/>
    </ligand>
</feature>
<dbReference type="InterPro" id="IPR005794">
    <property type="entry name" value="Fmt"/>
</dbReference>
<accession>V2Y128</accession>
<dbReference type="InterPro" id="IPR037022">
    <property type="entry name" value="Formyl_trans_C_sf"/>
</dbReference>
<comment type="catalytic activity">
    <reaction evidence="7 8">
        <text>L-methionyl-tRNA(fMet) + (6R)-10-formyltetrahydrofolate = N-formyl-L-methionyl-tRNA(fMet) + (6S)-5,6,7,8-tetrahydrofolate + H(+)</text>
        <dbReference type="Rhea" id="RHEA:24380"/>
        <dbReference type="Rhea" id="RHEA-COMP:9952"/>
        <dbReference type="Rhea" id="RHEA-COMP:9953"/>
        <dbReference type="ChEBI" id="CHEBI:15378"/>
        <dbReference type="ChEBI" id="CHEBI:57453"/>
        <dbReference type="ChEBI" id="CHEBI:78530"/>
        <dbReference type="ChEBI" id="CHEBI:78844"/>
        <dbReference type="ChEBI" id="CHEBI:195366"/>
        <dbReference type="EC" id="2.1.2.9"/>
    </reaction>
</comment>
<evidence type="ECO:0000256" key="2">
    <source>
        <dbReference type="ARBA" id="ARBA00010699"/>
    </source>
</evidence>
<dbReference type="HAMAP" id="MF_00182">
    <property type="entry name" value="Formyl_trans"/>
    <property type="match status" value="1"/>
</dbReference>
<dbReference type="AlphaFoldDB" id="V2Y128"/>
<evidence type="ECO:0000256" key="7">
    <source>
        <dbReference type="ARBA" id="ARBA00048558"/>
    </source>
</evidence>
<evidence type="ECO:0000313" key="11">
    <source>
        <dbReference type="EMBL" id="ESL02668.1"/>
    </source>
</evidence>
<evidence type="ECO:0000313" key="12">
    <source>
        <dbReference type="Proteomes" id="UP000018227"/>
    </source>
</evidence>
<dbReference type="CDD" id="cd08704">
    <property type="entry name" value="Met_tRNA_FMT_C"/>
    <property type="match status" value="1"/>
</dbReference>
<comment type="function">
    <text evidence="1 8">Attaches a formyl group to the free amino group of methionyl-tRNA(fMet). The formyl group appears to play a dual role in the initiator identity of N-formylmethionyl-tRNA by promoting its recognition by IF2 and preventing the misappropriation of this tRNA by the elongation apparatus.</text>
</comment>
<dbReference type="Gene3D" id="3.10.25.10">
    <property type="entry name" value="Formyl transferase, C-terminal domain"/>
    <property type="match status" value="1"/>
</dbReference>
<keyword evidence="6 8" id="KW-0648">Protein biosynthesis</keyword>
<feature type="domain" description="Formyl transferase N-terminal" evidence="9">
    <location>
        <begin position="1"/>
        <end position="179"/>
    </location>
</feature>
<dbReference type="PANTHER" id="PTHR11138">
    <property type="entry name" value="METHIONYL-TRNA FORMYLTRANSFERASE"/>
    <property type="match status" value="1"/>
</dbReference>
<dbReference type="OrthoDB" id="9802815at2"/>
<organism evidence="11 12">
    <name type="scientific">Catonella morbi ATCC 51271</name>
    <dbReference type="NCBI Taxonomy" id="592026"/>
    <lineage>
        <taxon>Bacteria</taxon>
        <taxon>Bacillati</taxon>
        <taxon>Bacillota</taxon>
        <taxon>Clostridia</taxon>
        <taxon>Lachnospirales</taxon>
        <taxon>Lachnospiraceae</taxon>
        <taxon>Catonella</taxon>
    </lineage>
</organism>
<dbReference type="RefSeq" id="WP_023354410.1">
    <property type="nucleotide sequence ID" value="NZ_KI535368.1"/>
</dbReference>
<evidence type="ECO:0000256" key="3">
    <source>
        <dbReference type="ARBA" id="ARBA00012261"/>
    </source>
</evidence>
<keyword evidence="12" id="KW-1185">Reference proteome</keyword>
<dbReference type="GO" id="GO:0005829">
    <property type="term" value="C:cytosol"/>
    <property type="evidence" value="ECO:0007669"/>
    <property type="project" value="TreeGrafter"/>
</dbReference>
<dbReference type="InterPro" id="IPR002376">
    <property type="entry name" value="Formyl_transf_N"/>
</dbReference>
<dbReference type="SUPFAM" id="SSF53328">
    <property type="entry name" value="Formyltransferase"/>
    <property type="match status" value="1"/>
</dbReference>
<evidence type="ECO:0000256" key="1">
    <source>
        <dbReference type="ARBA" id="ARBA00002606"/>
    </source>
</evidence>
<comment type="similarity">
    <text evidence="2 8">Belongs to the Fmt family.</text>
</comment>
<dbReference type="eggNOG" id="COG0223">
    <property type="taxonomic scope" value="Bacteria"/>
</dbReference>
<dbReference type="Pfam" id="PF02911">
    <property type="entry name" value="Formyl_trans_C"/>
    <property type="match status" value="1"/>
</dbReference>
<evidence type="ECO:0000259" key="10">
    <source>
        <dbReference type="Pfam" id="PF02911"/>
    </source>
</evidence>
<dbReference type="PANTHER" id="PTHR11138:SF5">
    <property type="entry name" value="METHIONYL-TRNA FORMYLTRANSFERASE, MITOCHONDRIAL"/>
    <property type="match status" value="1"/>
</dbReference>
<evidence type="ECO:0000256" key="8">
    <source>
        <dbReference type="HAMAP-Rule" id="MF_00182"/>
    </source>
</evidence>
<evidence type="ECO:0000256" key="4">
    <source>
        <dbReference type="ARBA" id="ARBA00016014"/>
    </source>
</evidence>
<dbReference type="InterPro" id="IPR044135">
    <property type="entry name" value="Met-tRNA-FMT_C"/>
</dbReference>
<gene>
    <name evidence="8" type="primary">fmt</name>
    <name evidence="11" type="ORF">GCWU0000282_001538</name>
</gene>
<dbReference type="EMBL" id="ACIL03000013">
    <property type="protein sequence ID" value="ESL02668.1"/>
    <property type="molecule type" value="Genomic_DNA"/>
</dbReference>
<dbReference type="Proteomes" id="UP000018227">
    <property type="component" value="Unassembled WGS sequence"/>
</dbReference>
<evidence type="ECO:0000256" key="5">
    <source>
        <dbReference type="ARBA" id="ARBA00022679"/>
    </source>
</evidence>
<comment type="caution">
    <text evidence="11">The sequence shown here is derived from an EMBL/GenBank/DDBJ whole genome shotgun (WGS) entry which is preliminary data.</text>
</comment>
<keyword evidence="5 8" id="KW-0808">Transferase</keyword>
<dbReference type="InterPro" id="IPR036477">
    <property type="entry name" value="Formyl_transf_N_sf"/>
</dbReference>
<dbReference type="HOGENOM" id="CLU_033347_1_1_9"/>
<protein>
    <recommendedName>
        <fullName evidence="4 8">Methionyl-tRNA formyltransferase</fullName>
        <ecNumber evidence="3 8">2.1.2.9</ecNumber>
    </recommendedName>
</protein>